<proteinExistence type="inferred from homology"/>
<dbReference type="OrthoDB" id="5901192at2"/>
<evidence type="ECO:0000256" key="2">
    <source>
        <dbReference type="ARBA" id="ARBA00009983"/>
    </source>
</evidence>
<protein>
    <recommendedName>
        <fullName evidence="12">Sulfatase N-terminal domain-containing protein</fullName>
    </recommendedName>
</protein>
<reference evidence="13 14" key="1">
    <citation type="journal article" date="2015" name="Stand. Genomic Sci.">
        <title>High quality draft genome sequence of the moderately halophilic bacterium Pontibacillus yanchengensis Y32(T) and comparison among Pontibacillus genomes.</title>
        <authorList>
            <person name="Huang J."/>
            <person name="Qiao Z.X."/>
            <person name="Tang J.W."/>
            <person name="Wang G."/>
        </authorList>
    </citation>
    <scope>NUCLEOTIDE SEQUENCE [LARGE SCALE GENOMIC DNA]</scope>
    <source>
        <strain evidence="13 14">Y32</strain>
    </source>
</reference>
<feature type="binding site" evidence="10">
    <location>
        <position position="290"/>
    </location>
    <ligand>
        <name>Mn(2+)</name>
        <dbReference type="ChEBI" id="CHEBI:29035"/>
    </ligand>
</feature>
<dbReference type="EMBL" id="AVBF01000003">
    <property type="protein sequence ID" value="KGP74272.1"/>
    <property type="molecule type" value="Genomic_DNA"/>
</dbReference>
<feature type="transmembrane region" description="Helical" evidence="11">
    <location>
        <begin position="66"/>
        <end position="86"/>
    </location>
</feature>
<dbReference type="SUPFAM" id="SSF53649">
    <property type="entry name" value="Alkaline phosphatase-like"/>
    <property type="match status" value="1"/>
</dbReference>
<dbReference type="PANTHER" id="PTHR47371">
    <property type="entry name" value="LIPOTEICHOIC ACID SYNTHASE"/>
    <property type="match status" value="1"/>
</dbReference>
<comment type="similarity">
    <text evidence="2 7">Belongs to the LTA synthase family.</text>
</comment>
<gene>
    <name evidence="13" type="ORF">N782_15030</name>
</gene>
<keyword evidence="4 11" id="KW-0812">Transmembrane</keyword>
<dbReference type="Proteomes" id="UP000030147">
    <property type="component" value="Unassembled WGS sequence"/>
</dbReference>
<sequence length="610" mass="70579">MMHNPKSIVWFAVITLWVKTVVVSFFGFSLGVDSFFDIVLIICNSMGILMLLVGLSFYFSKRVKPSIIVIIMFLISGLLFGNLLYYRFYSDFVTLPILFQFQNVGGVGASTVELMSLWDILLFVDVLTLMIWLKGWNFKGAFPSKRWKRWYVGASMMLVLTSISLGLLYSPYLLMETYDRQKMVKSVGPYNYHAYDIAHTMYVSFKDTFVSSSTTTNAMSYMKESTPTNNSDLFGIAKGKNLVMISMESTQDFVINEKVEGEEITPFLNSLIKESFYFNQVFDQTAQGKTSDSELMIDTGLYPLESGSVFIRKPQNDFTSLPEILKEKQNVQSYVFHGNIQSFWNREQMYKTFGYKRYYSKKDYHVTEENSVNYGIKDEPFFNQSMEKIKELPQPFYARLITLTNHFPFLLDDEDTHIAKANTQEEVVNRYVTTVRYQDEAIKQFIQSFKEQGLYEDTMFVLYGDHYGISEKYEQGALDLVGQQDTPVNRMRLKQVPLIVHVPGYEGKTISKIGGEVDIRATLLHLLGIEKDNPLSFSRNLFTRSKTEPVIFRNGNFVTAKYMWKGNDCYRKKTGEKIDPSNCEPYRQQVRKELRLSDDIIYGDLGRFVD</sequence>
<feature type="binding site" evidence="10">
    <location>
        <position position="248"/>
    </location>
    <ligand>
        <name>Mn(2+)</name>
        <dbReference type="ChEBI" id="CHEBI:29035"/>
    </ligand>
</feature>
<keyword evidence="5 11" id="KW-1133">Transmembrane helix</keyword>
<dbReference type="InterPro" id="IPR000917">
    <property type="entry name" value="Sulfatase_N"/>
</dbReference>
<dbReference type="Pfam" id="PF00884">
    <property type="entry name" value="Sulfatase"/>
    <property type="match status" value="1"/>
</dbReference>
<feature type="binding site" evidence="10">
    <location>
        <position position="466"/>
    </location>
    <ligand>
        <name>Mn(2+)</name>
        <dbReference type="ChEBI" id="CHEBI:29035"/>
    </ligand>
</feature>
<feature type="binding site" evidence="10">
    <location>
        <position position="465"/>
    </location>
    <ligand>
        <name>Mn(2+)</name>
        <dbReference type="ChEBI" id="CHEBI:29035"/>
    </ligand>
</feature>
<dbReference type="eggNOG" id="COG1368">
    <property type="taxonomic scope" value="Bacteria"/>
</dbReference>
<evidence type="ECO:0000256" key="5">
    <source>
        <dbReference type="ARBA" id="ARBA00022989"/>
    </source>
</evidence>
<dbReference type="GO" id="GO:0046872">
    <property type="term" value="F:metal ion binding"/>
    <property type="evidence" value="ECO:0007669"/>
    <property type="project" value="UniProtKB-KW"/>
</dbReference>
<accession>A0A0A2TEK9</accession>
<dbReference type="InterPro" id="IPR050448">
    <property type="entry name" value="OpgB/LTA_synthase_biosynth"/>
</dbReference>
<evidence type="ECO:0000256" key="7">
    <source>
        <dbReference type="PIRNR" id="PIRNR005091"/>
    </source>
</evidence>
<evidence type="ECO:0000256" key="3">
    <source>
        <dbReference type="ARBA" id="ARBA00022475"/>
    </source>
</evidence>
<dbReference type="InterPro" id="IPR012160">
    <property type="entry name" value="LtaS-like"/>
</dbReference>
<dbReference type="PANTHER" id="PTHR47371:SF1">
    <property type="entry name" value="LIPOTEICHOIC ACID SYNTHASE-LIKE YQGS"/>
    <property type="match status" value="1"/>
</dbReference>
<evidence type="ECO:0000256" key="11">
    <source>
        <dbReference type="SAM" id="Phobius"/>
    </source>
</evidence>
<evidence type="ECO:0000313" key="13">
    <source>
        <dbReference type="EMBL" id="KGP74272.1"/>
    </source>
</evidence>
<keyword evidence="6 7" id="KW-0472">Membrane</keyword>
<keyword evidence="9" id="KW-0464">Manganese</keyword>
<evidence type="ECO:0000259" key="12">
    <source>
        <dbReference type="Pfam" id="PF00884"/>
    </source>
</evidence>
<dbReference type="InterPro" id="IPR017850">
    <property type="entry name" value="Alkaline_phosphatase_core_sf"/>
</dbReference>
<evidence type="ECO:0000256" key="6">
    <source>
        <dbReference type="ARBA" id="ARBA00023136"/>
    </source>
</evidence>
<dbReference type="Gene3D" id="3.40.720.10">
    <property type="entry name" value="Alkaline Phosphatase, subunit A"/>
    <property type="match status" value="1"/>
</dbReference>
<dbReference type="CDD" id="cd16015">
    <property type="entry name" value="LTA_synthase"/>
    <property type="match status" value="1"/>
</dbReference>
<evidence type="ECO:0000256" key="8">
    <source>
        <dbReference type="PIRSR" id="PIRSR005091-1"/>
    </source>
</evidence>
<keyword evidence="14" id="KW-1185">Reference proteome</keyword>
<dbReference type="STRING" id="1385514.N782_15030"/>
<comment type="subcellular location">
    <subcellularLocation>
        <location evidence="1">Cell membrane</location>
        <topology evidence="1">Multi-pass membrane protein</topology>
    </subcellularLocation>
</comment>
<dbReference type="PIRSF" id="PIRSF005091">
    <property type="entry name" value="Mmb_sulf_HI1246"/>
    <property type="match status" value="1"/>
</dbReference>
<feature type="transmembrane region" description="Helical" evidence="11">
    <location>
        <begin position="120"/>
        <end position="138"/>
    </location>
</feature>
<evidence type="ECO:0000256" key="10">
    <source>
        <dbReference type="PIRSR" id="PIRSR005091-3"/>
    </source>
</evidence>
<dbReference type="GO" id="GO:0005886">
    <property type="term" value="C:plasma membrane"/>
    <property type="evidence" value="ECO:0007669"/>
    <property type="project" value="UniProtKB-SubCell"/>
</dbReference>
<evidence type="ECO:0000313" key="14">
    <source>
        <dbReference type="Proteomes" id="UP000030147"/>
    </source>
</evidence>
<keyword evidence="9" id="KW-0479">Metal-binding</keyword>
<keyword evidence="3 7" id="KW-1003">Cell membrane</keyword>
<feature type="transmembrane region" description="Helical" evidence="11">
    <location>
        <begin position="150"/>
        <end position="174"/>
    </location>
</feature>
<feature type="transmembrane region" description="Helical" evidence="11">
    <location>
        <begin position="7"/>
        <end position="32"/>
    </location>
</feature>
<dbReference type="Gene3D" id="3.30.1120.170">
    <property type="match status" value="1"/>
</dbReference>
<evidence type="ECO:0000256" key="9">
    <source>
        <dbReference type="PIRSR" id="PIRSR005091-2"/>
    </source>
</evidence>
<evidence type="ECO:0000256" key="1">
    <source>
        <dbReference type="ARBA" id="ARBA00004651"/>
    </source>
</evidence>
<comment type="caution">
    <text evidence="13">The sequence shown here is derived from an EMBL/GenBank/DDBJ whole genome shotgun (WGS) entry which is preliminary data.</text>
</comment>
<feature type="active site" evidence="8">
    <location>
        <position position="290"/>
    </location>
</feature>
<feature type="domain" description="Sulfatase N-terminal" evidence="12">
    <location>
        <begin position="240"/>
        <end position="529"/>
    </location>
</feature>
<dbReference type="AlphaFoldDB" id="A0A0A2TEK9"/>
<organism evidence="13 14">
    <name type="scientific">Pontibacillus yanchengensis Y32</name>
    <dbReference type="NCBI Taxonomy" id="1385514"/>
    <lineage>
        <taxon>Bacteria</taxon>
        <taxon>Bacillati</taxon>
        <taxon>Bacillota</taxon>
        <taxon>Bacilli</taxon>
        <taxon>Bacillales</taxon>
        <taxon>Bacillaceae</taxon>
        <taxon>Pontibacillus</taxon>
    </lineage>
</organism>
<name>A0A0A2TEK9_9BACI</name>
<evidence type="ECO:0000256" key="4">
    <source>
        <dbReference type="ARBA" id="ARBA00022692"/>
    </source>
</evidence>
<feature type="binding site" evidence="9">
    <location>
        <position position="406"/>
    </location>
    <ligand>
        <name>substrate</name>
    </ligand>
</feature>
<feature type="transmembrane region" description="Helical" evidence="11">
    <location>
        <begin position="38"/>
        <end position="59"/>
    </location>
</feature>